<protein>
    <submittedName>
        <fullName evidence="2">Pterin binding enzyme family protein</fullName>
    </submittedName>
</protein>
<dbReference type="InterPro" id="IPR000489">
    <property type="entry name" value="Pterin-binding_dom"/>
</dbReference>
<dbReference type="Gene3D" id="3.20.20.20">
    <property type="entry name" value="Dihydropteroate synthase-like"/>
    <property type="match status" value="1"/>
</dbReference>
<dbReference type="PANTHER" id="PTHR20941">
    <property type="entry name" value="FOLATE SYNTHESIS PROTEINS"/>
    <property type="match status" value="1"/>
</dbReference>
<dbReference type="GO" id="GO:0005829">
    <property type="term" value="C:cytosol"/>
    <property type="evidence" value="ECO:0007669"/>
    <property type="project" value="TreeGrafter"/>
</dbReference>
<proteinExistence type="predicted"/>
<dbReference type="PROSITE" id="PS00792">
    <property type="entry name" value="DHPS_1"/>
    <property type="match status" value="1"/>
</dbReference>
<gene>
    <name evidence="2" type="ORF">I553_9475</name>
</gene>
<comment type="caution">
    <text evidence="2">The sequence shown here is derived from an EMBL/GenBank/DDBJ whole genome shotgun (WGS) entry which is preliminary data.</text>
</comment>
<name>X8DY88_MYCXE</name>
<dbReference type="InterPro" id="IPR045031">
    <property type="entry name" value="DHP_synth-like"/>
</dbReference>
<dbReference type="Pfam" id="PF00809">
    <property type="entry name" value="Pterin_bind"/>
    <property type="match status" value="1"/>
</dbReference>
<sequence>MHSTLCGRPVAADRPLIMAIVNRTPDSFYDRGATFSDDAAKAAAHRAIADGADVIDVGGVKAGPATTSMPEPKLRAWCRSSNGCVPRTRTS</sequence>
<dbReference type="AlphaFoldDB" id="X8DY88"/>
<feature type="domain" description="Pterin-binding" evidence="1">
    <location>
        <begin position="15"/>
        <end position="91"/>
    </location>
</feature>
<dbReference type="PROSITE" id="PS50972">
    <property type="entry name" value="PTERIN_BINDING"/>
    <property type="match status" value="1"/>
</dbReference>
<dbReference type="PROSITE" id="PS00793">
    <property type="entry name" value="DHPS_2"/>
    <property type="match status" value="1"/>
</dbReference>
<accession>X8DY88</accession>
<dbReference type="PATRIC" id="fig|1299334.3.peg.988"/>
<dbReference type="InterPro" id="IPR011005">
    <property type="entry name" value="Dihydropteroate_synth-like_sf"/>
</dbReference>
<dbReference type="GO" id="GO:0009396">
    <property type="term" value="P:folic acid-containing compound biosynthetic process"/>
    <property type="evidence" value="ECO:0007669"/>
    <property type="project" value="InterPro"/>
</dbReference>
<dbReference type="PANTHER" id="PTHR20941:SF8">
    <property type="entry name" value="INACTIVE DIHYDROPTEROATE SYNTHASE 2"/>
    <property type="match status" value="1"/>
</dbReference>
<dbReference type="EMBL" id="JAOB01000011">
    <property type="protein sequence ID" value="EUA73319.1"/>
    <property type="molecule type" value="Genomic_DNA"/>
</dbReference>
<evidence type="ECO:0000259" key="1">
    <source>
        <dbReference type="PROSITE" id="PS50972"/>
    </source>
</evidence>
<organism evidence="2">
    <name type="scientific">Mycobacterium xenopi 4042</name>
    <dbReference type="NCBI Taxonomy" id="1299334"/>
    <lineage>
        <taxon>Bacteria</taxon>
        <taxon>Bacillati</taxon>
        <taxon>Actinomycetota</taxon>
        <taxon>Actinomycetes</taxon>
        <taxon>Mycobacteriales</taxon>
        <taxon>Mycobacteriaceae</taxon>
        <taxon>Mycobacterium</taxon>
    </lineage>
</organism>
<evidence type="ECO:0000313" key="2">
    <source>
        <dbReference type="EMBL" id="EUA73319.1"/>
    </source>
</evidence>
<dbReference type="SUPFAM" id="SSF51717">
    <property type="entry name" value="Dihydropteroate synthetase-like"/>
    <property type="match status" value="1"/>
</dbReference>
<reference evidence="2" key="1">
    <citation type="submission" date="2014-01" db="EMBL/GenBank/DDBJ databases">
        <authorList>
            <person name="Brown-Elliot B."/>
            <person name="Wallace R."/>
            <person name="Lenaerts A."/>
            <person name="Ordway D."/>
            <person name="DeGroote M.A."/>
            <person name="Parker T."/>
            <person name="Sizemore C."/>
            <person name="Tallon L.J."/>
            <person name="Sadzewicz L.K."/>
            <person name="Sengamalay N."/>
            <person name="Fraser C.M."/>
            <person name="Hine E."/>
            <person name="Shefchek K.A."/>
            <person name="Das S.P."/>
            <person name="Tettelin H."/>
        </authorList>
    </citation>
    <scope>NUCLEOTIDE SEQUENCE [LARGE SCALE GENOMIC DNA]</scope>
    <source>
        <strain evidence="2">4042</strain>
    </source>
</reference>